<accession>A0A1T3IDJ8</accession>
<dbReference type="EMBL" id="MPOG01000008">
    <property type="protein sequence ID" value="OOH96403.1"/>
    <property type="molecule type" value="Genomic_DNA"/>
</dbReference>
<dbReference type="OrthoDB" id="821958at2"/>
<dbReference type="RefSeq" id="WP_070905067.1">
    <property type="nucleotide sequence ID" value="NZ_CP016378.1"/>
</dbReference>
<dbReference type="Pfam" id="PF19781">
    <property type="entry name" value="DUF6266"/>
    <property type="match status" value="1"/>
</dbReference>
<reference evidence="1 2" key="1">
    <citation type="submission" date="2016-11" db="EMBL/GenBank/DDBJ databases">
        <title>Genome sequence and comparative genomic analysis of clinical strain Elizabethkingia meningoseptica 61421 PRCM.</title>
        <authorList>
            <person name="Wang M."/>
            <person name="Hu S."/>
            <person name="Cao L."/>
            <person name="Jiang T."/>
            <person name="Zhou Y."/>
            <person name="Ming D."/>
        </authorList>
    </citation>
    <scope>NUCLEOTIDE SEQUENCE [LARGE SCALE GENOMIC DNA]</scope>
    <source>
        <strain evidence="1 2">61421 PRCM</strain>
    </source>
</reference>
<organism evidence="1 2">
    <name type="scientific">Elizabethkingia meningoseptica</name>
    <name type="common">Chryseobacterium meningosepticum</name>
    <dbReference type="NCBI Taxonomy" id="238"/>
    <lineage>
        <taxon>Bacteria</taxon>
        <taxon>Pseudomonadati</taxon>
        <taxon>Bacteroidota</taxon>
        <taxon>Flavobacteriia</taxon>
        <taxon>Flavobacteriales</taxon>
        <taxon>Weeksellaceae</taxon>
        <taxon>Elizabethkingia</taxon>
    </lineage>
</organism>
<dbReference type="AlphaFoldDB" id="A0A1T3IDJ8"/>
<evidence type="ECO:0000313" key="1">
    <source>
        <dbReference type="EMBL" id="OOH96403.1"/>
    </source>
</evidence>
<proteinExistence type="predicted"/>
<sequence>MARIEKGILGGFKGKVGTVVGVTWRGMDIIRSVPRASRKKPTEDQLLQRFKFKLVVGFLQPLKEIQSLYFGVNQGTQSRVNIATSYVLSEAIEMVNDIPAIVYSRVMITKGDLAGFQSLKITPKADAKLSLEWEDNGTQSNAQDTDMINLICYNEKQSSFAIFEGLTSRNIMKAEAILPADYKEVHVWAYLNNEKKTQASTSVYFGKLTFP</sequence>
<dbReference type="Proteomes" id="UP000188947">
    <property type="component" value="Unassembled WGS sequence"/>
</dbReference>
<dbReference type="InterPro" id="IPR046233">
    <property type="entry name" value="DUF6266"/>
</dbReference>
<dbReference type="STRING" id="238.BBD35_15710"/>
<keyword evidence="2" id="KW-1185">Reference proteome</keyword>
<gene>
    <name evidence="1" type="ORF">BMF97_06400</name>
</gene>
<evidence type="ECO:0000313" key="2">
    <source>
        <dbReference type="Proteomes" id="UP000188947"/>
    </source>
</evidence>
<comment type="caution">
    <text evidence="1">The sequence shown here is derived from an EMBL/GenBank/DDBJ whole genome shotgun (WGS) entry which is preliminary data.</text>
</comment>
<dbReference type="eggNOG" id="ENOG502Z9ST">
    <property type="taxonomic scope" value="Bacteria"/>
</dbReference>
<name>A0A1T3IDJ8_ELIME</name>
<protein>
    <submittedName>
        <fullName evidence="1">Uncharacterized protein</fullName>
    </submittedName>
</protein>